<sequence>MRKVFVKSAVSITCLDTFLKENLEEVKKSVFVEKKLVEPNYKDYIAPAMIRRSSKVMKMSLASSQACMEGTDAEDLGAIIVGSGLGCLMDTEKFLHSSITAESDSLIPPLAFIQSGHNAVSGQIALQLKNQQYNMTHVQKGLSFEYSLLDAVLRIKEGNKAVMLGAVDEYIVHLDELAQRMAWPDELREQLSEGCSFFVLSEEETDAAIEVLEVKTVQTQNLIDELDTLLAGHSLTFESSLSNFVGFNELPVVDLEFPHQVYTEWVGRYFTSSAFGFHLAYDTLKNRGKSGDFCTVLNFSDAQFSSIVVLRRV</sequence>
<reference evidence="2" key="1">
    <citation type="submission" date="2022-09" db="EMBL/GenBank/DDBJ databases">
        <title>Comparative genomics and taxonomic characterization of three novel marine species of genus Reichenbachiella exhibiting antioxidant and polysaccharide degradation activities.</title>
        <authorList>
            <person name="Muhammad N."/>
            <person name="Lee Y.-J."/>
            <person name="Ko J."/>
            <person name="Kim S.-G."/>
        </authorList>
    </citation>
    <scope>NUCLEOTIDE SEQUENCE</scope>
    <source>
        <strain evidence="2">BKB1-1</strain>
    </source>
</reference>
<dbReference type="Gene3D" id="3.40.47.10">
    <property type="match status" value="1"/>
</dbReference>
<evidence type="ECO:0000259" key="1">
    <source>
        <dbReference type="Pfam" id="PF13723"/>
    </source>
</evidence>
<keyword evidence="3" id="KW-1185">Reference proteome</keyword>
<dbReference type="SUPFAM" id="SSF53901">
    <property type="entry name" value="Thiolase-like"/>
    <property type="match status" value="1"/>
</dbReference>
<gene>
    <name evidence="2" type="ORF">N6H18_10445</name>
</gene>
<evidence type="ECO:0000313" key="3">
    <source>
        <dbReference type="Proteomes" id="UP001065174"/>
    </source>
</evidence>
<protein>
    <submittedName>
        <fullName evidence="2">Beta-ketoacyl synthase chain length factor</fullName>
    </submittedName>
</protein>
<organism evidence="2 3">
    <name type="scientific">Reichenbachiella agarivorans</name>
    <dbReference type="NCBI Taxonomy" id="2979464"/>
    <lineage>
        <taxon>Bacteria</taxon>
        <taxon>Pseudomonadati</taxon>
        <taxon>Bacteroidota</taxon>
        <taxon>Cytophagia</taxon>
        <taxon>Cytophagales</taxon>
        <taxon>Reichenbachiellaceae</taxon>
        <taxon>Reichenbachiella</taxon>
    </lineage>
</organism>
<dbReference type="Proteomes" id="UP001065174">
    <property type="component" value="Chromosome"/>
</dbReference>
<dbReference type="InterPro" id="IPR014030">
    <property type="entry name" value="Ketoacyl_synth_N"/>
</dbReference>
<proteinExistence type="predicted"/>
<feature type="domain" description="Beta-ketoacyl synthase-like N-terminal" evidence="1">
    <location>
        <begin position="44"/>
        <end position="171"/>
    </location>
</feature>
<accession>A0ABY6CJS1</accession>
<dbReference type="InterPro" id="IPR016039">
    <property type="entry name" value="Thiolase-like"/>
</dbReference>
<dbReference type="RefSeq" id="WP_262308217.1">
    <property type="nucleotide sequence ID" value="NZ_CP106679.1"/>
</dbReference>
<evidence type="ECO:0000313" key="2">
    <source>
        <dbReference type="EMBL" id="UXP30771.1"/>
    </source>
</evidence>
<name>A0ABY6CJS1_9BACT</name>
<dbReference type="EMBL" id="CP106679">
    <property type="protein sequence ID" value="UXP30771.1"/>
    <property type="molecule type" value="Genomic_DNA"/>
</dbReference>
<dbReference type="Pfam" id="PF13723">
    <property type="entry name" value="Ketoacyl-synt_2"/>
    <property type="match status" value="1"/>
</dbReference>